<proteinExistence type="predicted"/>
<dbReference type="OrthoDB" id="616263at2759"/>
<dbReference type="Proteomes" id="UP000499080">
    <property type="component" value="Unassembled WGS sequence"/>
</dbReference>
<accession>A0A4Y2NSC2</accession>
<dbReference type="GO" id="GO:0003676">
    <property type="term" value="F:nucleic acid binding"/>
    <property type="evidence" value="ECO:0007669"/>
    <property type="project" value="InterPro"/>
</dbReference>
<gene>
    <name evidence="1" type="ORF">AVEN_129758_1</name>
</gene>
<name>A0A4Y2NSC2_ARAVE</name>
<evidence type="ECO:0000313" key="2">
    <source>
        <dbReference type="Proteomes" id="UP000499080"/>
    </source>
</evidence>
<dbReference type="AlphaFoldDB" id="A0A4Y2NSC2"/>
<protein>
    <recommendedName>
        <fullName evidence="3">Histone-lysine N-methyltransferase SETMAR</fullName>
    </recommendedName>
</protein>
<dbReference type="EMBL" id="BGPR01009704">
    <property type="protein sequence ID" value="GBN41753.1"/>
    <property type="molecule type" value="Genomic_DNA"/>
</dbReference>
<reference evidence="1 2" key="1">
    <citation type="journal article" date="2019" name="Sci. Rep.">
        <title>Orb-weaving spider Araneus ventricosus genome elucidates the spidroin gene catalogue.</title>
        <authorList>
            <person name="Kono N."/>
            <person name="Nakamura H."/>
            <person name="Ohtoshi R."/>
            <person name="Moran D.A.P."/>
            <person name="Shinohara A."/>
            <person name="Yoshida Y."/>
            <person name="Fujiwara M."/>
            <person name="Mori M."/>
            <person name="Tomita M."/>
            <person name="Arakawa K."/>
        </authorList>
    </citation>
    <scope>NUCLEOTIDE SEQUENCE [LARGE SCALE GENOMIC DNA]</scope>
</reference>
<evidence type="ECO:0000313" key="1">
    <source>
        <dbReference type="EMBL" id="GBN41753.1"/>
    </source>
</evidence>
<evidence type="ECO:0008006" key="3">
    <source>
        <dbReference type="Google" id="ProtNLM"/>
    </source>
</evidence>
<keyword evidence="2" id="KW-1185">Reference proteome</keyword>
<dbReference type="Gene3D" id="3.30.420.10">
    <property type="entry name" value="Ribonuclease H-like superfamily/Ribonuclease H"/>
    <property type="match status" value="1"/>
</dbReference>
<comment type="caution">
    <text evidence="1">The sequence shown here is derived from an EMBL/GenBank/DDBJ whole genome shotgun (WGS) entry which is preliminary data.</text>
</comment>
<organism evidence="1 2">
    <name type="scientific">Araneus ventricosus</name>
    <name type="common">Orbweaver spider</name>
    <name type="synonym">Epeira ventricosa</name>
    <dbReference type="NCBI Taxonomy" id="182803"/>
    <lineage>
        <taxon>Eukaryota</taxon>
        <taxon>Metazoa</taxon>
        <taxon>Ecdysozoa</taxon>
        <taxon>Arthropoda</taxon>
        <taxon>Chelicerata</taxon>
        <taxon>Arachnida</taxon>
        <taxon>Araneae</taxon>
        <taxon>Araneomorphae</taxon>
        <taxon>Entelegynae</taxon>
        <taxon>Araneoidea</taxon>
        <taxon>Araneidae</taxon>
        <taxon>Araneus</taxon>
    </lineage>
</organism>
<sequence>MQDKGESLMGQDRVCRPCDTISPILGDECVLMCPLMCGDLQYRPKSKPLEAFCHSYSLMISVRSFGTHGRLFPALKSALLERHFRSNEEVQEAVRNFLRLLGTDLYQDGFLNLISRYDKCNNVGGEYVGK</sequence>
<dbReference type="InterPro" id="IPR036397">
    <property type="entry name" value="RNaseH_sf"/>
</dbReference>